<feature type="modified residue" description="4-aspartylphosphate" evidence="4">
    <location>
        <position position="61"/>
    </location>
</feature>
<dbReference type="SUPFAM" id="SSF47384">
    <property type="entry name" value="Homodimeric domain of signal transducing histidine kinase"/>
    <property type="match status" value="1"/>
</dbReference>
<dbReference type="InterPro" id="IPR003594">
    <property type="entry name" value="HATPase_dom"/>
</dbReference>
<keyword evidence="7" id="KW-0418">Kinase</keyword>
<gene>
    <name evidence="7" type="ORF">SAMN05444410_10723</name>
</gene>
<accession>A0A8X8IFG8</accession>
<dbReference type="EMBL" id="FNNO01000007">
    <property type="protein sequence ID" value="SDW91275.1"/>
    <property type="molecule type" value="Genomic_DNA"/>
</dbReference>
<dbReference type="Gene3D" id="3.40.50.2300">
    <property type="match status" value="1"/>
</dbReference>
<dbReference type="Gene3D" id="1.10.287.130">
    <property type="match status" value="1"/>
</dbReference>
<dbReference type="SUPFAM" id="SSF55874">
    <property type="entry name" value="ATPase domain of HSP90 chaperone/DNA topoisomerase II/histidine kinase"/>
    <property type="match status" value="1"/>
</dbReference>
<keyword evidence="7" id="KW-0808">Transferase</keyword>
<dbReference type="PRINTS" id="PR00344">
    <property type="entry name" value="BCTRLSENSOR"/>
</dbReference>
<dbReference type="PROSITE" id="PS50110">
    <property type="entry name" value="RESPONSE_REGULATORY"/>
    <property type="match status" value="1"/>
</dbReference>
<dbReference type="PANTHER" id="PTHR43547:SF2">
    <property type="entry name" value="HYBRID SIGNAL TRANSDUCTION HISTIDINE KINASE C"/>
    <property type="match status" value="1"/>
</dbReference>
<name>A0A8X8IFG8_9BACT</name>
<dbReference type="GO" id="GO:0000155">
    <property type="term" value="F:phosphorelay sensor kinase activity"/>
    <property type="evidence" value="ECO:0007669"/>
    <property type="project" value="InterPro"/>
</dbReference>
<dbReference type="InterPro" id="IPR036097">
    <property type="entry name" value="HisK_dim/P_sf"/>
</dbReference>
<dbReference type="InterPro" id="IPR036890">
    <property type="entry name" value="HATPase_C_sf"/>
</dbReference>
<dbReference type="PROSITE" id="PS50109">
    <property type="entry name" value="HIS_KIN"/>
    <property type="match status" value="1"/>
</dbReference>
<evidence type="ECO:0000256" key="1">
    <source>
        <dbReference type="ARBA" id="ARBA00000085"/>
    </source>
</evidence>
<evidence type="ECO:0000256" key="4">
    <source>
        <dbReference type="PROSITE-ProRule" id="PRU00169"/>
    </source>
</evidence>
<dbReference type="Pfam" id="PF00072">
    <property type="entry name" value="Response_reg"/>
    <property type="match status" value="1"/>
</dbReference>
<dbReference type="SMART" id="SM00448">
    <property type="entry name" value="REC"/>
    <property type="match status" value="1"/>
</dbReference>
<feature type="domain" description="Histidine kinase" evidence="5">
    <location>
        <begin position="158"/>
        <end position="370"/>
    </location>
</feature>
<dbReference type="AlphaFoldDB" id="A0A8X8IFG8"/>
<dbReference type="InterPro" id="IPR003661">
    <property type="entry name" value="HisK_dim/P_dom"/>
</dbReference>
<dbReference type="Gene3D" id="3.30.565.10">
    <property type="entry name" value="Histidine kinase-like ATPase, C-terminal domain"/>
    <property type="match status" value="1"/>
</dbReference>
<reference evidence="7 8" key="1">
    <citation type="submission" date="2016-10" db="EMBL/GenBank/DDBJ databases">
        <authorList>
            <person name="Varghese N."/>
            <person name="Submissions S."/>
        </authorList>
    </citation>
    <scope>NUCLEOTIDE SEQUENCE [LARGE SCALE GENOMIC DNA]</scope>
    <source>
        <strain evidence="7 8">DSM 25353</strain>
    </source>
</reference>
<proteinExistence type="predicted"/>
<comment type="caution">
    <text evidence="7">The sequence shown here is derived from an EMBL/GenBank/DDBJ whole genome shotgun (WGS) entry which is preliminary data.</text>
</comment>
<dbReference type="PANTHER" id="PTHR43547">
    <property type="entry name" value="TWO-COMPONENT HISTIDINE KINASE"/>
    <property type="match status" value="1"/>
</dbReference>
<dbReference type="Proteomes" id="UP000198711">
    <property type="component" value="Unassembled WGS sequence"/>
</dbReference>
<dbReference type="InterPro" id="IPR005467">
    <property type="entry name" value="His_kinase_dom"/>
</dbReference>
<dbReference type="Pfam" id="PF00512">
    <property type="entry name" value="HisKA"/>
    <property type="match status" value="1"/>
</dbReference>
<dbReference type="SMART" id="SM00387">
    <property type="entry name" value="HATPase_c"/>
    <property type="match status" value="1"/>
</dbReference>
<evidence type="ECO:0000256" key="2">
    <source>
        <dbReference type="ARBA" id="ARBA00012438"/>
    </source>
</evidence>
<dbReference type="Pfam" id="PF02518">
    <property type="entry name" value="HATPase_c"/>
    <property type="match status" value="1"/>
</dbReference>
<dbReference type="InterPro" id="IPR004358">
    <property type="entry name" value="Sig_transdc_His_kin-like_C"/>
</dbReference>
<dbReference type="InterPro" id="IPR011006">
    <property type="entry name" value="CheY-like_superfamily"/>
</dbReference>
<evidence type="ECO:0000259" key="6">
    <source>
        <dbReference type="PROSITE" id="PS50110"/>
    </source>
</evidence>
<keyword evidence="3 4" id="KW-0597">Phosphoprotein</keyword>
<evidence type="ECO:0000259" key="5">
    <source>
        <dbReference type="PROSITE" id="PS50109"/>
    </source>
</evidence>
<evidence type="ECO:0000313" key="8">
    <source>
        <dbReference type="Proteomes" id="UP000198711"/>
    </source>
</evidence>
<dbReference type="SMART" id="SM00388">
    <property type="entry name" value="HisKA"/>
    <property type="match status" value="1"/>
</dbReference>
<comment type="catalytic activity">
    <reaction evidence="1">
        <text>ATP + protein L-histidine = ADP + protein N-phospho-L-histidine.</text>
        <dbReference type="EC" id="2.7.13.3"/>
    </reaction>
</comment>
<protein>
    <recommendedName>
        <fullName evidence="2">histidine kinase</fullName>
        <ecNumber evidence="2">2.7.13.3</ecNumber>
    </recommendedName>
</protein>
<keyword evidence="8" id="KW-1185">Reference proteome</keyword>
<dbReference type="RefSeq" id="WP_092723680.1">
    <property type="nucleotide sequence ID" value="NZ_FNNO01000007.1"/>
</dbReference>
<dbReference type="CDD" id="cd00082">
    <property type="entry name" value="HisKA"/>
    <property type="match status" value="1"/>
</dbReference>
<evidence type="ECO:0000256" key="3">
    <source>
        <dbReference type="ARBA" id="ARBA00022553"/>
    </source>
</evidence>
<evidence type="ECO:0000313" key="7">
    <source>
        <dbReference type="EMBL" id="SDW91275.1"/>
    </source>
</evidence>
<organism evidence="7 8">
    <name type="scientific">Hydrobacter penzbergensis</name>
    <dbReference type="NCBI Taxonomy" id="1235997"/>
    <lineage>
        <taxon>Bacteria</taxon>
        <taxon>Pseudomonadati</taxon>
        <taxon>Bacteroidota</taxon>
        <taxon>Chitinophagia</taxon>
        <taxon>Chitinophagales</taxon>
        <taxon>Chitinophagaceae</taxon>
        <taxon>Hydrobacter</taxon>
    </lineage>
</organism>
<feature type="domain" description="Response regulatory" evidence="6">
    <location>
        <begin position="11"/>
        <end position="129"/>
    </location>
</feature>
<dbReference type="SUPFAM" id="SSF52172">
    <property type="entry name" value="CheY-like"/>
    <property type="match status" value="1"/>
</dbReference>
<dbReference type="EC" id="2.7.13.3" evidence="2"/>
<sequence>MQSKETLQAFTILLVDDRPENLISLEELLIQPGRRFIKAQSGNEALRQVLKHENIGLIMLDVQMPDMDGFEVARILKSNAKTKDISIIFVTALSREEHFILKGFEEGAVDYLPKPLDINVVRAKVNVFEQLYLHQVELKSTLSELKRINKQLEQFVYIVSHDLKSPLSSMMLLMELIREDELVIANPELKENIDLLHGASGRLSNMIASLLEHSRTSLANHAIEKVNTSELVREVVALLFPPDQMTINIREPLPVINTHKIGLQQVFQNLLSNAIKYNDKEKGLIEIGASDKGHWVEFYVKDNGPGIADNDQERIFKLFETTAHHSSRDSSTGIGLNLLKVLVEGQGGKIWVDSVKDEGSTFYFEWEKNH</sequence>
<dbReference type="InterPro" id="IPR001789">
    <property type="entry name" value="Sig_transdc_resp-reg_receiver"/>
</dbReference>